<dbReference type="InterPro" id="IPR015928">
    <property type="entry name" value="Aconitase/3IPM_dehydase_swvl"/>
</dbReference>
<dbReference type="InterPro" id="IPR011009">
    <property type="entry name" value="Kinase-like_dom_sf"/>
</dbReference>
<reference evidence="9" key="1">
    <citation type="submission" date="2016-11" db="UniProtKB">
        <authorList>
            <consortium name="WormBaseParasite"/>
        </authorList>
    </citation>
    <scope>IDENTIFICATION</scope>
</reference>
<accession>A0A1I8JAX0</accession>
<dbReference type="Pfam" id="PF00694">
    <property type="entry name" value="Aconitase_C"/>
    <property type="match status" value="1"/>
</dbReference>
<evidence type="ECO:0000256" key="2">
    <source>
        <dbReference type="ARBA" id="ARBA00007185"/>
    </source>
</evidence>
<dbReference type="InterPro" id="IPR036008">
    <property type="entry name" value="Aconitase_4Fe-4S_dom"/>
</dbReference>
<dbReference type="Gene3D" id="3.20.19.10">
    <property type="entry name" value="Aconitase, domain 4"/>
    <property type="match status" value="1"/>
</dbReference>
<evidence type="ECO:0000313" key="8">
    <source>
        <dbReference type="Proteomes" id="UP000095280"/>
    </source>
</evidence>
<dbReference type="WBParaSite" id="maker-uti_cns_0046553-snap-gene-0.5-mRNA-1">
    <property type="protein sequence ID" value="maker-uti_cns_0046553-snap-gene-0.5-mRNA-1"/>
    <property type="gene ID" value="maker-uti_cns_0046553-snap-gene-0.5"/>
</dbReference>
<dbReference type="GO" id="GO:0016829">
    <property type="term" value="F:lyase activity"/>
    <property type="evidence" value="ECO:0007669"/>
    <property type="project" value="UniProtKB-KW"/>
</dbReference>
<dbReference type="SMART" id="SM00587">
    <property type="entry name" value="CHK"/>
    <property type="match status" value="1"/>
</dbReference>
<comment type="cofactor">
    <cofactor evidence="1">
        <name>[4Fe-4S] cluster</name>
        <dbReference type="ChEBI" id="CHEBI:49883"/>
    </cofactor>
</comment>
<evidence type="ECO:0000259" key="7">
    <source>
        <dbReference type="SMART" id="SM00587"/>
    </source>
</evidence>
<dbReference type="InterPro" id="IPR004119">
    <property type="entry name" value="EcKL"/>
</dbReference>
<dbReference type="CDD" id="cd01580">
    <property type="entry name" value="AcnA_IRP_Swivel"/>
    <property type="match status" value="1"/>
</dbReference>
<dbReference type="InterPro" id="IPR044137">
    <property type="entry name" value="AcnA_IRP_Swivel"/>
</dbReference>
<keyword evidence="6" id="KW-0456">Lyase</keyword>
<dbReference type="FunFam" id="3.20.19.10:FF:000001">
    <property type="entry name" value="Aconitate hydratase"/>
    <property type="match status" value="1"/>
</dbReference>
<dbReference type="PRINTS" id="PR00415">
    <property type="entry name" value="ACONITASE"/>
</dbReference>
<dbReference type="AlphaFoldDB" id="A0A1I8JAX0"/>
<dbReference type="Pfam" id="PF02958">
    <property type="entry name" value="EcKL"/>
    <property type="match status" value="1"/>
</dbReference>
<evidence type="ECO:0000256" key="3">
    <source>
        <dbReference type="ARBA" id="ARBA00022723"/>
    </source>
</evidence>
<dbReference type="Proteomes" id="UP000095280">
    <property type="component" value="Unplaced"/>
</dbReference>
<dbReference type="InterPro" id="IPR015897">
    <property type="entry name" value="CHK_kinase-like"/>
</dbReference>
<keyword evidence="3" id="KW-0479">Metal-binding</keyword>
<dbReference type="Gene3D" id="3.90.1200.10">
    <property type="match status" value="1"/>
</dbReference>
<feature type="domain" description="CHK kinase-like" evidence="7">
    <location>
        <begin position="404"/>
        <end position="610"/>
    </location>
</feature>
<dbReference type="InterPro" id="IPR006249">
    <property type="entry name" value="Aconitase/IRP2"/>
</dbReference>
<dbReference type="SUPFAM" id="SSF52016">
    <property type="entry name" value="LeuD/IlvD-like"/>
    <property type="match status" value="1"/>
</dbReference>
<evidence type="ECO:0000313" key="9">
    <source>
        <dbReference type="WBParaSite" id="maker-uti_cns_0046553-snap-gene-0.5-mRNA-1"/>
    </source>
</evidence>
<evidence type="ECO:0000256" key="1">
    <source>
        <dbReference type="ARBA" id="ARBA00001966"/>
    </source>
</evidence>
<evidence type="ECO:0000256" key="6">
    <source>
        <dbReference type="ARBA" id="ARBA00023239"/>
    </source>
</evidence>
<dbReference type="SUPFAM" id="SSF56112">
    <property type="entry name" value="Protein kinase-like (PK-like)"/>
    <property type="match status" value="1"/>
</dbReference>
<dbReference type="InterPro" id="IPR001030">
    <property type="entry name" value="Acoase/IPM_deHydtase_lsu_aba"/>
</dbReference>
<dbReference type="PANTHER" id="PTHR11670">
    <property type="entry name" value="ACONITASE/IRON-RESPONSIVE ELEMENT FAMILY MEMBER"/>
    <property type="match status" value="1"/>
</dbReference>
<proteinExistence type="inferred from homology"/>
<evidence type="ECO:0000256" key="5">
    <source>
        <dbReference type="ARBA" id="ARBA00023014"/>
    </source>
</evidence>
<dbReference type="InterPro" id="IPR015931">
    <property type="entry name" value="Acnase/IPM_dHydase_lsu_aba_1/3"/>
</dbReference>
<dbReference type="Gene3D" id="3.30.499.10">
    <property type="entry name" value="Aconitase, domain 3"/>
    <property type="match status" value="1"/>
</dbReference>
<dbReference type="Pfam" id="PF00330">
    <property type="entry name" value="Aconitase"/>
    <property type="match status" value="1"/>
</dbReference>
<dbReference type="SUPFAM" id="SSF53732">
    <property type="entry name" value="Aconitase iron-sulfur domain"/>
    <property type="match status" value="1"/>
</dbReference>
<organism evidence="8 9">
    <name type="scientific">Macrostomum lignano</name>
    <dbReference type="NCBI Taxonomy" id="282301"/>
    <lineage>
        <taxon>Eukaryota</taxon>
        <taxon>Metazoa</taxon>
        <taxon>Spiralia</taxon>
        <taxon>Lophotrochozoa</taxon>
        <taxon>Platyhelminthes</taxon>
        <taxon>Rhabditophora</taxon>
        <taxon>Macrostomorpha</taxon>
        <taxon>Macrostomida</taxon>
        <taxon>Macrostomidae</taxon>
        <taxon>Macrostomum</taxon>
    </lineage>
</organism>
<sequence>MYKATLQHGGKTYTYHDIGQIGEDRLKRLPFSIRVLLESAARNCDGFQVSQADVEKVASWSPAAADAVEVPFKPARVLLQDFTGVPAVVDFAAMRDAVKSLGGDPQKINPQCPADLVIDHSIQVDFNRTTEALERNQALEFERNQERFRFLKWGSKAFRNLLIVPPGCGIVHQINLEYLARLVFTDQSVLFPDSLVGTDSHTTMINGLGVLGWGVGGIEAEACMLGQSMSLLLPEVVGYKLTGTLSSLATSTDLVLTITSHLRRLNVVGKFVEFFGPGTGSLGIADRATIANMCPEYGATCGFDLGVETFGVDGQLSYRRRVTVDKRNDSKDEESLKLYAKYTSTSRSDMERYYQEMSYAVSKQECTFYGFLLPVLQRVVNGSRLCLAVPRCHLHCVSNSGTLLLMDDLLAQGFSPASATLSVEQLSAVVEGLGRLQAAYWLARQQLNFELDKHVFAGGGTPFANPLSESGLEMSTIVGAKLLDELKKLPSVSEADVELLSAYLNKEKDEFMQICETKLLADLTDWPSLGLVHGDLWYPNLMLRPSSSSPDSAYEARIIDWQFCGFGKLGRDFGTLLLTSADSRVLTDASRSFEQLIDRFYDSFAGEFVAGALESTEPPVSKSAVRDNCLESLHGAVLWLLWDPRPDVVLGDSVTTDHISPAGNIARNSPAAQYLTSRGIQPAQFNSYGSRRGNDQIMARGTFANIRLVNRLVANPGPRTLHLPGGEEMSIFDAAERYRQAGTPVVILAGKEYGSGSSRDWAAKGPWMLGVRAVLAQSYERIHRSNLAGMGILPLQFLPGQSAESLGLTGRELISVSGLAGDSLKPGCLLKVSTDSGLEFQGKCRFDTEVELEYYRHGGILQYMIRKLI</sequence>
<keyword evidence="8" id="KW-1185">Reference proteome</keyword>
<protein>
    <submittedName>
        <fullName evidence="9">CHK domain-containing protein</fullName>
    </submittedName>
</protein>
<dbReference type="GO" id="GO:0046872">
    <property type="term" value="F:metal ion binding"/>
    <property type="evidence" value="ECO:0007669"/>
    <property type="project" value="UniProtKB-KW"/>
</dbReference>
<dbReference type="GO" id="GO:0051536">
    <property type="term" value="F:iron-sulfur cluster binding"/>
    <property type="evidence" value="ECO:0007669"/>
    <property type="project" value="UniProtKB-KW"/>
</dbReference>
<keyword evidence="4" id="KW-0408">Iron</keyword>
<name>A0A1I8JAX0_9PLAT</name>
<comment type="similarity">
    <text evidence="2">Belongs to the aconitase/IPM isomerase family.</text>
</comment>
<evidence type="ECO:0000256" key="4">
    <source>
        <dbReference type="ARBA" id="ARBA00023004"/>
    </source>
</evidence>
<dbReference type="InterPro" id="IPR000573">
    <property type="entry name" value="AconitaseA/IPMdHydase_ssu_swvl"/>
</dbReference>
<keyword evidence="5" id="KW-0411">Iron-sulfur</keyword>